<gene>
    <name evidence="1" type="ORF">RM863_11790</name>
</gene>
<comment type="caution">
    <text evidence="1">The sequence shown here is derived from an EMBL/GenBank/DDBJ whole genome shotgun (WGS) entry which is preliminary data.</text>
</comment>
<keyword evidence="2" id="KW-1185">Reference proteome</keyword>
<accession>A0ABU2UHR3</accession>
<dbReference type="EMBL" id="JAVRFF010000011">
    <property type="protein sequence ID" value="MDT0472806.1"/>
    <property type="molecule type" value="Genomic_DNA"/>
</dbReference>
<name>A0ABU2UHR3_9ACTN</name>
<organism evidence="1 2">
    <name type="scientific">Streptomyces hintoniae</name>
    <dbReference type="NCBI Taxonomy" id="3075521"/>
    <lineage>
        <taxon>Bacteria</taxon>
        <taxon>Bacillati</taxon>
        <taxon>Actinomycetota</taxon>
        <taxon>Actinomycetes</taxon>
        <taxon>Kitasatosporales</taxon>
        <taxon>Streptomycetaceae</taxon>
        <taxon>Streptomyces</taxon>
    </lineage>
</organism>
<proteinExistence type="predicted"/>
<reference evidence="1" key="1">
    <citation type="submission" date="2024-05" db="EMBL/GenBank/DDBJ databases">
        <title>30 novel species of actinomycetes from the DSMZ collection.</title>
        <authorList>
            <person name="Nouioui I."/>
        </authorList>
    </citation>
    <scope>NUCLEOTIDE SEQUENCE</scope>
    <source>
        <strain evidence="1">DSM 41014</strain>
    </source>
</reference>
<protein>
    <submittedName>
        <fullName evidence="1">Uncharacterized protein</fullName>
    </submittedName>
</protein>
<dbReference type="Proteomes" id="UP001180489">
    <property type="component" value="Unassembled WGS sequence"/>
</dbReference>
<evidence type="ECO:0000313" key="1">
    <source>
        <dbReference type="EMBL" id="MDT0472806.1"/>
    </source>
</evidence>
<evidence type="ECO:0000313" key="2">
    <source>
        <dbReference type="Proteomes" id="UP001180489"/>
    </source>
</evidence>
<sequence>MADFKGQRFERVILDETMVTTTNADDAARAEQDQYVAGRADIWHTARAMLFKTGDLNPEAETVTDLARFLAGDGTA</sequence>
<dbReference type="RefSeq" id="WP_311634955.1">
    <property type="nucleotide sequence ID" value="NZ_JAVRFF010000011.1"/>
</dbReference>